<dbReference type="PRINTS" id="PR00622">
    <property type="entry name" value="HISTONEH3"/>
</dbReference>
<evidence type="ECO:0000259" key="9">
    <source>
        <dbReference type="Pfam" id="PF00125"/>
    </source>
</evidence>
<dbReference type="InterPro" id="IPR009072">
    <property type="entry name" value="Histone-fold"/>
</dbReference>
<dbReference type="InterPro" id="IPR007125">
    <property type="entry name" value="H2A/H2B/H3"/>
</dbReference>
<dbReference type="PANTHER" id="PTHR45810">
    <property type="entry name" value="HISTONE H3.2"/>
    <property type="match status" value="1"/>
</dbReference>
<evidence type="ECO:0000256" key="2">
    <source>
        <dbReference type="ARBA" id="ARBA00004286"/>
    </source>
</evidence>
<dbReference type="InterPro" id="IPR000164">
    <property type="entry name" value="Histone_H3/CENP-A"/>
</dbReference>
<evidence type="ECO:0000256" key="6">
    <source>
        <dbReference type="ARBA" id="ARBA00023242"/>
    </source>
</evidence>
<protein>
    <submittedName>
        <fullName evidence="10">Centromeric histone H3 isoform B</fullName>
    </submittedName>
</protein>
<evidence type="ECO:0000313" key="10">
    <source>
        <dbReference type="EMBL" id="ADM18965.1"/>
    </source>
</evidence>
<organism evidence="10">
    <name type="scientific">Luzula nivea</name>
    <dbReference type="NCBI Taxonomy" id="223697"/>
    <lineage>
        <taxon>Eukaryota</taxon>
        <taxon>Viridiplantae</taxon>
        <taxon>Streptophyta</taxon>
        <taxon>Embryophyta</taxon>
        <taxon>Tracheophyta</taxon>
        <taxon>Spermatophyta</taxon>
        <taxon>Magnoliopsida</taxon>
        <taxon>Liliopsida</taxon>
        <taxon>Poales</taxon>
        <taxon>Juncaceae</taxon>
        <taxon>Luzula</taxon>
    </lineage>
</organism>
<dbReference type="PANTHER" id="PTHR45810:SF1">
    <property type="entry name" value="HISTONE H3-LIKE CENTROMERIC PROTEIN A"/>
    <property type="match status" value="1"/>
</dbReference>
<keyword evidence="7" id="KW-0544">Nucleosome core</keyword>
<sequence length="177" mass="19836">MARTKHFSNKKSVRPKKQISGARASSSQVTESTPAKTDAAATRMDSTPASRSIKRTSARKSVAPPQTPTNRGETPQTKERKKHRYRPGTLALRQIRRLQKTTDLLVARAPFARLVREITGHVSKDVNRWQAEALVALQEAAEYYVVNLMEDANLLAIHARRVTIMQKDIQLARRIGA</sequence>
<gene>
    <name evidence="10" type="primary">CENH3-B</name>
</gene>
<reference evidence="10" key="2">
    <citation type="journal article" date="2011" name="Plant Mol. Biol.">
        <title>Recognition of A. thaliana centromeres by heterologous CENH3 requires high similarity to the endogenous protein.</title>
        <authorList>
            <person name="Moraes I.C."/>
            <person name="Lermontova I."/>
            <person name="Schubert I."/>
        </authorList>
    </citation>
    <scope>NUCLEOTIDE SEQUENCE</scope>
</reference>
<dbReference type="Pfam" id="PF00125">
    <property type="entry name" value="Histone"/>
    <property type="match status" value="1"/>
</dbReference>
<evidence type="ECO:0000256" key="1">
    <source>
        <dbReference type="ARBA" id="ARBA00004123"/>
    </source>
</evidence>
<evidence type="ECO:0000256" key="7">
    <source>
        <dbReference type="ARBA" id="ARBA00023269"/>
    </source>
</evidence>
<dbReference type="GO" id="GO:0003677">
    <property type="term" value="F:DNA binding"/>
    <property type="evidence" value="ECO:0007669"/>
    <property type="project" value="UniProtKB-KW"/>
</dbReference>
<feature type="domain" description="Core Histone H2A/H2B/H3" evidence="9">
    <location>
        <begin position="87"/>
        <end position="175"/>
    </location>
</feature>
<dbReference type="FunFam" id="1.10.20.10:FF:000085">
    <property type="entry name" value="Histone H3.2"/>
    <property type="match status" value="1"/>
</dbReference>
<comment type="similarity">
    <text evidence="3">Belongs to the histone H3 family.</text>
</comment>
<feature type="region of interest" description="Disordered" evidence="8">
    <location>
        <begin position="1"/>
        <end position="85"/>
    </location>
</feature>
<dbReference type="GO" id="GO:0005634">
    <property type="term" value="C:nucleus"/>
    <property type="evidence" value="ECO:0007669"/>
    <property type="project" value="UniProtKB-SubCell"/>
</dbReference>
<dbReference type="AlphaFoldDB" id="E1APJ4"/>
<dbReference type="EMBL" id="HM988988">
    <property type="protein sequence ID" value="ADM18965.1"/>
    <property type="molecule type" value="mRNA"/>
</dbReference>
<dbReference type="GO" id="GO:0000786">
    <property type="term" value="C:nucleosome"/>
    <property type="evidence" value="ECO:0007669"/>
    <property type="project" value="UniProtKB-KW"/>
</dbReference>
<dbReference type="SMART" id="SM00428">
    <property type="entry name" value="H3"/>
    <property type="match status" value="1"/>
</dbReference>
<proteinExistence type="evidence at transcript level"/>
<keyword evidence="4" id="KW-0158">Chromosome</keyword>
<dbReference type="Gene3D" id="1.10.20.10">
    <property type="entry name" value="Histone, subunit A"/>
    <property type="match status" value="1"/>
</dbReference>
<dbReference type="GO" id="GO:0046982">
    <property type="term" value="F:protein heterodimerization activity"/>
    <property type="evidence" value="ECO:0007669"/>
    <property type="project" value="InterPro"/>
</dbReference>
<reference evidence="10" key="1">
    <citation type="submission" date="2010-07" db="EMBL/GenBank/DDBJ databases">
        <authorList>
            <person name="Moraes I."/>
            <person name="Lermontova I."/>
            <person name="Schubert I."/>
        </authorList>
    </citation>
    <scope>NUCLEOTIDE SEQUENCE</scope>
</reference>
<keyword evidence="6" id="KW-0539">Nucleus</keyword>
<evidence type="ECO:0000256" key="5">
    <source>
        <dbReference type="ARBA" id="ARBA00023125"/>
    </source>
</evidence>
<comment type="subcellular location">
    <subcellularLocation>
        <location evidence="2">Chromosome</location>
    </subcellularLocation>
    <subcellularLocation>
        <location evidence="1">Nucleus</location>
    </subcellularLocation>
</comment>
<dbReference type="SUPFAM" id="SSF47113">
    <property type="entry name" value="Histone-fold"/>
    <property type="match status" value="1"/>
</dbReference>
<evidence type="ECO:0000256" key="4">
    <source>
        <dbReference type="ARBA" id="ARBA00022454"/>
    </source>
</evidence>
<evidence type="ECO:0000256" key="8">
    <source>
        <dbReference type="SAM" id="MobiDB-lite"/>
    </source>
</evidence>
<accession>E1APJ4</accession>
<feature type="compositionally biased region" description="Polar residues" evidence="8">
    <location>
        <begin position="23"/>
        <end position="35"/>
    </location>
</feature>
<evidence type="ECO:0000256" key="3">
    <source>
        <dbReference type="ARBA" id="ARBA00010343"/>
    </source>
</evidence>
<name>E1APJ4_9POAL</name>
<keyword evidence="5" id="KW-0238">DNA-binding</keyword>
<dbReference type="CDD" id="cd22911">
    <property type="entry name" value="HFD_H3"/>
    <property type="match status" value="1"/>
</dbReference>
<dbReference type="GO" id="GO:0030527">
    <property type="term" value="F:structural constituent of chromatin"/>
    <property type="evidence" value="ECO:0007669"/>
    <property type="project" value="InterPro"/>
</dbReference>
<dbReference type="PROSITE" id="PS00959">
    <property type="entry name" value="HISTONE_H3_2"/>
    <property type="match status" value="1"/>
</dbReference>
<feature type="compositionally biased region" description="Basic residues" evidence="8">
    <location>
        <begin position="1"/>
        <end position="17"/>
    </location>
</feature>